<evidence type="ECO:0000256" key="6">
    <source>
        <dbReference type="ARBA" id="ARBA00023033"/>
    </source>
</evidence>
<dbReference type="PANTHER" id="PTHR47950">
    <property type="entry name" value="CYTOCHROME P450, FAMILY 76, SUBFAMILY C, POLYPEPTIDE 5-RELATED"/>
    <property type="match status" value="1"/>
</dbReference>
<gene>
    <name evidence="7" type="ORF">ALMOND_2B019734</name>
</gene>
<dbReference type="GO" id="GO:0046872">
    <property type="term" value="F:metal ion binding"/>
    <property type="evidence" value="ECO:0007669"/>
    <property type="project" value="UniProtKB-KW"/>
</dbReference>
<dbReference type="InParanoid" id="A0A5E4FAJ2"/>
<reference evidence="8" key="1">
    <citation type="journal article" date="2020" name="Plant J.">
        <title>Transposons played a major role in the diversification between the closely related almond and peach genomes: results from the almond genome sequence.</title>
        <authorList>
            <person name="Alioto T."/>
            <person name="Alexiou K.G."/>
            <person name="Bardil A."/>
            <person name="Barteri F."/>
            <person name="Castanera R."/>
            <person name="Cruz F."/>
            <person name="Dhingra A."/>
            <person name="Duval H."/>
            <person name="Fernandez I Marti A."/>
            <person name="Frias L."/>
            <person name="Galan B."/>
            <person name="Garcia J.L."/>
            <person name="Howad W."/>
            <person name="Gomez-Garrido J."/>
            <person name="Gut M."/>
            <person name="Julca I."/>
            <person name="Morata J."/>
            <person name="Puigdomenech P."/>
            <person name="Ribeca P."/>
            <person name="Rubio Cabetas M.J."/>
            <person name="Vlasova A."/>
            <person name="Wirthensohn M."/>
            <person name="Garcia-Mas J."/>
            <person name="Gabaldon T."/>
            <person name="Casacuberta J.M."/>
            <person name="Arus P."/>
        </authorList>
    </citation>
    <scope>NUCLEOTIDE SEQUENCE [LARGE SCALE GENOMIC DNA]</scope>
    <source>
        <strain evidence="8">cv. Texas</strain>
    </source>
</reference>
<dbReference type="AlphaFoldDB" id="A0A5E4FAJ2"/>
<keyword evidence="2" id="KW-0349">Heme</keyword>
<organism evidence="7 8">
    <name type="scientific">Prunus dulcis</name>
    <name type="common">Almond</name>
    <name type="synonym">Amygdalus dulcis</name>
    <dbReference type="NCBI Taxonomy" id="3755"/>
    <lineage>
        <taxon>Eukaryota</taxon>
        <taxon>Viridiplantae</taxon>
        <taxon>Streptophyta</taxon>
        <taxon>Embryophyta</taxon>
        <taxon>Tracheophyta</taxon>
        <taxon>Spermatophyta</taxon>
        <taxon>Magnoliopsida</taxon>
        <taxon>eudicotyledons</taxon>
        <taxon>Gunneridae</taxon>
        <taxon>Pentapetalae</taxon>
        <taxon>rosids</taxon>
        <taxon>fabids</taxon>
        <taxon>Rosales</taxon>
        <taxon>Rosaceae</taxon>
        <taxon>Amygdaloideae</taxon>
        <taxon>Amygdaleae</taxon>
        <taxon>Prunus</taxon>
    </lineage>
</organism>
<dbReference type="EMBL" id="CABIKO010000091">
    <property type="protein sequence ID" value="VVA25164.1"/>
    <property type="molecule type" value="Genomic_DNA"/>
</dbReference>
<evidence type="ECO:0000313" key="7">
    <source>
        <dbReference type="EMBL" id="VVA25164.1"/>
    </source>
</evidence>
<dbReference type="Gramene" id="VVA25164">
    <property type="protein sequence ID" value="VVA25164"/>
    <property type="gene ID" value="Prudul26B019734"/>
</dbReference>
<accession>A0A5E4FAJ2</accession>
<evidence type="ECO:0000256" key="3">
    <source>
        <dbReference type="ARBA" id="ARBA00022723"/>
    </source>
</evidence>
<evidence type="ECO:0000256" key="5">
    <source>
        <dbReference type="ARBA" id="ARBA00023004"/>
    </source>
</evidence>
<dbReference type="PANTHER" id="PTHR47950:SF4">
    <property type="entry name" value="GERANIOL 8-HYDROXYLASE-LIKE"/>
    <property type="match status" value="1"/>
</dbReference>
<evidence type="ECO:0000256" key="1">
    <source>
        <dbReference type="ARBA" id="ARBA00010617"/>
    </source>
</evidence>
<keyword evidence="4" id="KW-0560">Oxidoreductase</keyword>
<evidence type="ECO:0000256" key="2">
    <source>
        <dbReference type="ARBA" id="ARBA00022617"/>
    </source>
</evidence>
<evidence type="ECO:0000256" key="4">
    <source>
        <dbReference type="ARBA" id="ARBA00023002"/>
    </source>
</evidence>
<keyword evidence="3" id="KW-0479">Metal-binding</keyword>
<keyword evidence="5" id="KW-0408">Iron</keyword>
<proteinExistence type="inferred from homology"/>
<name>A0A5E4FAJ2_PRUDU</name>
<keyword evidence="6" id="KW-0503">Monooxygenase</keyword>
<sequence length="69" mass="8036">MKVEELIYDVNERLVKGEVVDFGRATFKTTLNQLSHTMFFVDLVDASNEMAREFKESMWGSMEEAEKLN</sequence>
<dbReference type="GO" id="GO:0004497">
    <property type="term" value="F:monooxygenase activity"/>
    <property type="evidence" value="ECO:0007669"/>
    <property type="project" value="UniProtKB-KW"/>
</dbReference>
<evidence type="ECO:0000313" key="8">
    <source>
        <dbReference type="Proteomes" id="UP000327085"/>
    </source>
</evidence>
<comment type="similarity">
    <text evidence="1">Belongs to the cytochrome P450 family.</text>
</comment>
<protein>
    <submittedName>
        <fullName evidence="7">PREDICTED: geraniol</fullName>
    </submittedName>
</protein>
<dbReference type="Proteomes" id="UP000327085">
    <property type="component" value="Chromosome 2"/>
</dbReference>